<organism evidence="8 9">
    <name type="scientific">Triticum turgidum subsp. durum</name>
    <name type="common">Durum wheat</name>
    <name type="synonym">Triticum durum</name>
    <dbReference type="NCBI Taxonomy" id="4567"/>
    <lineage>
        <taxon>Eukaryota</taxon>
        <taxon>Viridiplantae</taxon>
        <taxon>Streptophyta</taxon>
        <taxon>Embryophyta</taxon>
        <taxon>Tracheophyta</taxon>
        <taxon>Spermatophyta</taxon>
        <taxon>Magnoliopsida</taxon>
        <taxon>Liliopsida</taxon>
        <taxon>Poales</taxon>
        <taxon>Poaceae</taxon>
        <taxon>BOP clade</taxon>
        <taxon>Pooideae</taxon>
        <taxon>Triticodae</taxon>
        <taxon>Triticeae</taxon>
        <taxon>Triticinae</taxon>
        <taxon>Triticum</taxon>
    </lineage>
</organism>
<dbReference type="GO" id="GO:0000977">
    <property type="term" value="F:RNA polymerase II transcription regulatory region sequence-specific DNA binding"/>
    <property type="evidence" value="ECO:0007669"/>
    <property type="project" value="InterPro"/>
</dbReference>
<comment type="subcellular location">
    <subcellularLocation>
        <location evidence="1">Nucleus</location>
    </subcellularLocation>
</comment>
<dbReference type="PROSITE" id="PS50066">
    <property type="entry name" value="MADS_BOX_2"/>
    <property type="match status" value="1"/>
</dbReference>
<keyword evidence="2" id="KW-0805">Transcription regulation</keyword>
<keyword evidence="5" id="KW-0539">Nucleus</keyword>
<evidence type="ECO:0000256" key="1">
    <source>
        <dbReference type="ARBA" id="ARBA00004123"/>
    </source>
</evidence>
<dbReference type="SUPFAM" id="SSF55455">
    <property type="entry name" value="SRF-like"/>
    <property type="match status" value="1"/>
</dbReference>
<dbReference type="EMBL" id="LT934124">
    <property type="protein sequence ID" value="VAI82843.1"/>
    <property type="molecule type" value="Genomic_DNA"/>
</dbReference>
<proteinExistence type="predicted"/>
<accession>A0A9R1BWN9</accession>
<feature type="transmembrane region" description="Helical" evidence="6">
    <location>
        <begin position="72"/>
        <end position="89"/>
    </location>
</feature>
<dbReference type="InterPro" id="IPR033896">
    <property type="entry name" value="MEF2-like_N"/>
</dbReference>
<dbReference type="CDD" id="cd00265">
    <property type="entry name" value="MADS_MEF2_like"/>
    <property type="match status" value="1"/>
</dbReference>
<dbReference type="PANTHER" id="PTHR48019">
    <property type="entry name" value="SERUM RESPONSE FACTOR HOMOLOG"/>
    <property type="match status" value="1"/>
</dbReference>
<dbReference type="Proteomes" id="UP000324705">
    <property type="component" value="Chromosome 7B"/>
</dbReference>
<dbReference type="InterPro" id="IPR036879">
    <property type="entry name" value="TF_MADSbox_sf"/>
</dbReference>
<gene>
    <name evidence="8" type="ORF">TRITD_7Bv1G007060</name>
</gene>
<feature type="transmembrane region" description="Helical" evidence="6">
    <location>
        <begin position="109"/>
        <end position="126"/>
    </location>
</feature>
<keyword evidence="6" id="KW-0812">Transmembrane</keyword>
<dbReference type="SMART" id="SM00432">
    <property type="entry name" value="MADS"/>
    <property type="match status" value="1"/>
</dbReference>
<evidence type="ECO:0000256" key="3">
    <source>
        <dbReference type="ARBA" id="ARBA00023125"/>
    </source>
</evidence>
<dbReference type="PROSITE" id="PS00350">
    <property type="entry name" value="MADS_BOX_1"/>
    <property type="match status" value="1"/>
</dbReference>
<dbReference type="InterPro" id="IPR002100">
    <property type="entry name" value="TF_MADSbox"/>
</dbReference>
<evidence type="ECO:0000256" key="2">
    <source>
        <dbReference type="ARBA" id="ARBA00023015"/>
    </source>
</evidence>
<keyword evidence="6" id="KW-1133">Transmembrane helix</keyword>
<dbReference type="GO" id="GO:0046983">
    <property type="term" value="F:protein dimerization activity"/>
    <property type="evidence" value="ECO:0007669"/>
    <property type="project" value="InterPro"/>
</dbReference>
<protein>
    <recommendedName>
        <fullName evidence="7">MADS-box domain-containing protein</fullName>
    </recommendedName>
</protein>
<keyword evidence="3" id="KW-0238">DNA-binding</keyword>
<evidence type="ECO:0000256" key="5">
    <source>
        <dbReference type="ARBA" id="ARBA00023242"/>
    </source>
</evidence>
<evidence type="ECO:0000259" key="7">
    <source>
        <dbReference type="PROSITE" id="PS50066"/>
    </source>
</evidence>
<dbReference type="Pfam" id="PF00319">
    <property type="entry name" value="SRF-TF"/>
    <property type="match status" value="1"/>
</dbReference>
<dbReference type="InterPro" id="IPR050142">
    <property type="entry name" value="MADS-box/MEF2_TF"/>
</dbReference>
<evidence type="ECO:0000256" key="6">
    <source>
        <dbReference type="SAM" id="Phobius"/>
    </source>
</evidence>
<keyword evidence="6" id="KW-0472">Membrane</keyword>
<dbReference type="PRINTS" id="PR00404">
    <property type="entry name" value="MADSDOMAIN"/>
</dbReference>
<dbReference type="Gene3D" id="3.40.1810.10">
    <property type="entry name" value="Transcription factor, MADS-box"/>
    <property type="match status" value="1"/>
</dbReference>
<evidence type="ECO:0000313" key="9">
    <source>
        <dbReference type="Proteomes" id="UP000324705"/>
    </source>
</evidence>
<evidence type="ECO:0000313" key="8">
    <source>
        <dbReference type="EMBL" id="VAI82843.1"/>
    </source>
</evidence>
<name>A0A9R1BWN9_TRITD</name>
<dbReference type="GO" id="GO:0005634">
    <property type="term" value="C:nucleus"/>
    <property type="evidence" value="ECO:0007669"/>
    <property type="project" value="UniProtKB-SubCell"/>
</dbReference>
<dbReference type="GO" id="GO:0045944">
    <property type="term" value="P:positive regulation of transcription by RNA polymerase II"/>
    <property type="evidence" value="ECO:0007669"/>
    <property type="project" value="InterPro"/>
</dbReference>
<dbReference type="AlphaFoldDB" id="A0A9R1BWN9"/>
<dbReference type="Gramene" id="TRITD7Bv1G007060.6">
    <property type="protein sequence ID" value="TRITD7Bv1G007060.6"/>
    <property type="gene ID" value="TRITD7Bv1G007060"/>
</dbReference>
<keyword evidence="9" id="KW-1185">Reference proteome</keyword>
<feature type="domain" description="MADS-box" evidence="7">
    <location>
        <begin position="1"/>
        <end position="61"/>
    </location>
</feature>
<sequence length="178" mass="19976">MGRGKVELKRIDNKSSRQVTFAKRRNGLLKKAYELSVLCDAEVALIIFSTRGRLFEFSTSSWYARSRNTRFILLRLVFLYEKLCSFFLQDLPSGGLAAMPCIHLGRGRMAGMLAPLLLLLFWGRVCRVFSFTIHQRSGCFPFPLLVLMRVEVAVIRGGAADNGLQEGSILILAISRSA</sequence>
<evidence type="ECO:0000256" key="4">
    <source>
        <dbReference type="ARBA" id="ARBA00023163"/>
    </source>
</evidence>
<keyword evidence="4" id="KW-0804">Transcription</keyword>
<reference evidence="8 9" key="1">
    <citation type="submission" date="2017-09" db="EMBL/GenBank/DDBJ databases">
        <authorList>
            <consortium name="International Durum Wheat Genome Sequencing Consortium (IDWGSC)"/>
            <person name="Milanesi L."/>
        </authorList>
    </citation>
    <scope>NUCLEOTIDE SEQUENCE [LARGE SCALE GENOMIC DNA]</scope>
    <source>
        <strain evidence="9">cv. Svevo</strain>
    </source>
</reference>